<dbReference type="SUPFAM" id="SSF46785">
    <property type="entry name" value="Winged helix' DNA-binding domain"/>
    <property type="match status" value="1"/>
</dbReference>
<evidence type="ECO:0000259" key="4">
    <source>
        <dbReference type="PROSITE" id="PS51118"/>
    </source>
</evidence>
<protein>
    <submittedName>
        <fullName evidence="5">HxlR family transcriptional regulator</fullName>
    </submittedName>
</protein>
<keyword evidence="2" id="KW-0238">DNA-binding</keyword>
<accession>A0A4Y3ULW4</accession>
<proteinExistence type="predicted"/>
<organism evidence="5 6">
    <name type="scientific">Microbacterium lacticum</name>
    <dbReference type="NCBI Taxonomy" id="33885"/>
    <lineage>
        <taxon>Bacteria</taxon>
        <taxon>Bacillati</taxon>
        <taxon>Actinomycetota</taxon>
        <taxon>Actinomycetes</taxon>
        <taxon>Micrococcales</taxon>
        <taxon>Microbacteriaceae</taxon>
        <taxon>Microbacterium</taxon>
    </lineage>
</organism>
<evidence type="ECO:0000256" key="3">
    <source>
        <dbReference type="ARBA" id="ARBA00023163"/>
    </source>
</evidence>
<keyword evidence="6" id="KW-1185">Reference proteome</keyword>
<reference evidence="5 6" key="1">
    <citation type="submission" date="2019-06" db="EMBL/GenBank/DDBJ databases">
        <title>Sequencing the genomes of 1000 actinobacteria strains.</title>
        <authorList>
            <person name="Klenk H.-P."/>
        </authorList>
    </citation>
    <scope>NUCLEOTIDE SEQUENCE [LARGE SCALE GENOMIC DNA]</scope>
    <source>
        <strain evidence="5 6">DSM 20427</strain>
    </source>
</reference>
<name>A0A4Y3ULW4_9MICO</name>
<sequence length="138" mass="15351">MSPTHTAGTIELVEPRSGYEGSCRAHGNDGRAIGDILARIGDKWSLLVIATLHEGRLRFGELQGHIPGISQRMLTLTVRQLERDGIVTRTVFPEVPPRVEYELTELGETLFVPARAIADWAVAHHDEIERARTAYDAR</sequence>
<dbReference type="EMBL" id="VFPS01000002">
    <property type="protein sequence ID" value="TQM98934.1"/>
    <property type="molecule type" value="Genomic_DNA"/>
</dbReference>
<dbReference type="Pfam" id="PF01638">
    <property type="entry name" value="HxlR"/>
    <property type="match status" value="1"/>
</dbReference>
<dbReference type="RefSeq" id="WP_141379931.1">
    <property type="nucleotide sequence ID" value="NZ_BJNA01000012.1"/>
</dbReference>
<evidence type="ECO:0000256" key="2">
    <source>
        <dbReference type="ARBA" id="ARBA00023125"/>
    </source>
</evidence>
<dbReference type="InterPro" id="IPR036388">
    <property type="entry name" value="WH-like_DNA-bd_sf"/>
</dbReference>
<gene>
    <name evidence="5" type="ORF">FHX68_1655</name>
</gene>
<evidence type="ECO:0000313" key="6">
    <source>
        <dbReference type="Proteomes" id="UP000319804"/>
    </source>
</evidence>
<dbReference type="Gene3D" id="1.10.10.10">
    <property type="entry name" value="Winged helix-like DNA-binding domain superfamily/Winged helix DNA-binding domain"/>
    <property type="match status" value="1"/>
</dbReference>
<dbReference type="Proteomes" id="UP000319804">
    <property type="component" value="Unassembled WGS sequence"/>
</dbReference>
<dbReference type="InterPro" id="IPR036390">
    <property type="entry name" value="WH_DNA-bd_sf"/>
</dbReference>
<dbReference type="OrthoDB" id="370168at2"/>
<dbReference type="InterPro" id="IPR002577">
    <property type="entry name" value="HTH_HxlR"/>
</dbReference>
<keyword evidence="3" id="KW-0804">Transcription</keyword>
<evidence type="ECO:0000313" key="5">
    <source>
        <dbReference type="EMBL" id="TQM98934.1"/>
    </source>
</evidence>
<dbReference type="AlphaFoldDB" id="A0A4Y3ULW4"/>
<evidence type="ECO:0000256" key="1">
    <source>
        <dbReference type="ARBA" id="ARBA00023015"/>
    </source>
</evidence>
<dbReference type="PROSITE" id="PS51118">
    <property type="entry name" value="HTH_HXLR"/>
    <property type="match status" value="1"/>
</dbReference>
<feature type="domain" description="HTH hxlR-type" evidence="4">
    <location>
        <begin position="23"/>
        <end position="129"/>
    </location>
</feature>
<dbReference type="PANTHER" id="PTHR33204">
    <property type="entry name" value="TRANSCRIPTIONAL REGULATOR, MARR FAMILY"/>
    <property type="match status" value="1"/>
</dbReference>
<dbReference type="PANTHER" id="PTHR33204:SF39">
    <property type="entry name" value="TRANSCRIPTIONAL REGULATORY PROTEIN"/>
    <property type="match status" value="1"/>
</dbReference>
<keyword evidence="1" id="KW-0805">Transcription regulation</keyword>
<dbReference type="GO" id="GO:0003677">
    <property type="term" value="F:DNA binding"/>
    <property type="evidence" value="ECO:0007669"/>
    <property type="project" value="UniProtKB-KW"/>
</dbReference>
<comment type="caution">
    <text evidence="5">The sequence shown here is derived from an EMBL/GenBank/DDBJ whole genome shotgun (WGS) entry which is preliminary data.</text>
</comment>